<name>A0A967EHK6_9MICO</name>
<accession>A0A967EHK6</accession>
<keyword evidence="6" id="KW-1185">Reference proteome</keyword>
<dbReference type="Gene3D" id="1.10.10.1320">
    <property type="entry name" value="Anti-sigma factor, zinc-finger domain"/>
    <property type="match status" value="1"/>
</dbReference>
<keyword evidence="2" id="KW-0804">Transcription</keyword>
<sequence>MNCPAGDLIADYVEGMLAPAQETALERHLVACHACRTQVSAERELLGRLRAMPAPGAGHQHLVAGLMSLAPSGPPPRPEPQRRVPLPKAVTGPIPVTLDSRAPAQYVSARRSVGLAAVAAVGCLAAVAAAHVPLQSTTPAPSTERRVVVNHQTQPPGPRMMSFTQVGPISAKNRP</sequence>
<reference evidence="5" key="1">
    <citation type="submission" date="2020-03" db="EMBL/GenBank/DDBJ databases">
        <title>Draft sequencing of Calidifontibacter sp. DB0510.</title>
        <authorList>
            <person name="Kim D.-U."/>
        </authorList>
    </citation>
    <scope>NUCLEOTIDE SEQUENCE</scope>
    <source>
        <strain evidence="5">DB0510</strain>
    </source>
</reference>
<evidence type="ECO:0000259" key="4">
    <source>
        <dbReference type="Pfam" id="PF13490"/>
    </source>
</evidence>
<evidence type="ECO:0000256" key="3">
    <source>
        <dbReference type="SAM" id="MobiDB-lite"/>
    </source>
</evidence>
<feature type="region of interest" description="Disordered" evidence="3">
    <location>
        <begin position="152"/>
        <end position="175"/>
    </location>
</feature>
<comment type="caution">
    <text evidence="5">The sequence shown here is derived from an EMBL/GenBank/DDBJ whole genome shotgun (WGS) entry which is preliminary data.</text>
</comment>
<gene>
    <name evidence="5" type="ORF">G9U51_12035</name>
</gene>
<protein>
    <submittedName>
        <fullName evidence="5">Zf-HC2 domain-containing protein</fullName>
    </submittedName>
</protein>
<evidence type="ECO:0000313" key="6">
    <source>
        <dbReference type="Proteomes" id="UP000744769"/>
    </source>
</evidence>
<dbReference type="Pfam" id="PF13490">
    <property type="entry name" value="zf-HC2"/>
    <property type="match status" value="1"/>
</dbReference>
<dbReference type="AlphaFoldDB" id="A0A967EHK6"/>
<dbReference type="InterPro" id="IPR027383">
    <property type="entry name" value="Znf_put"/>
</dbReference>
<proteinExistence type="predicted"/>
<evidence type="ECO:0000256" key="2">
    <source>
        <dbReference type="ARBA" id="ARBA00023163"/>
    </source>
</evidence>
<feature type="domain" description="Putative zinc-finger" evidence="4">
    <location>
        <begin position="7"/>
        <end position="36"/>
    </location>
</feature>
<dbReference type="RefSeq" id="WP_166197165.1">
    <property type="nucleotide sequence ID" value="NZ_JAAOIV010000008.1"/>
</dbReference>
<evidence type="ECO:0000256" key="1">
    <source>
        <dbReference type="ARBA" id="ARBA00023015"/>
    </source>
</evidence>
<organism evidence="5 6">
    <name type="scientific">Metallococcus carri</name>
    <dbReference type="NCBI Taxonomy" id="1656884"/>
    <lineage>
        <taxon>Bacteria</taxon>
        <taxon>Bacillati</taxon>
        <taxon>Actinomycetota</taxon>
        <taxon>Actinomycetes</taxon>
        <taxon>Micrococcales</taxon>
        <taxon>Dermacoccaceae</taxon>
        <taxon>Metallococcus</taxon>
    </lineage>
</organism>
<dbReference type="EMBL" id="JAAOIV010000008">
    <property type="protein sequence ID" value="NHN56508.1"/>
    <property type="molecule type" value="Genomic_DNA"/>
</dbReference>
<keyword evidence="1" id="KW-0805">Transcription regulation</keyword>
<dbReference type="Proteomes" id="UP000744769">
    <property type="component" value="Unassembled WGS sequence"/>
</dbReference>
<evidence type="ECO:0000313" key="5">
    <source>
        <dbReference type="EMBL" id="NHN56508.1"/>
    </source>
</evidence>
<dbReference type="InterPro" id="IPR041916">
    <property type="entry name" value="Anti_sigma_zinc_sf"/>
</dbReference>